<evidence type="ECO:0000313" key="4">
    <source>
        <dbReference type="EMBL" id="KKY13207.1"/>
    </source>
</evidence>
<reference evidence="4 5" key="1">
    <citation type="submission" date="2015-03" db="EMBL/GenBank/DDBJ databases">
        <authorList>
            <person name="Morales-Cruz A."/>
            <person name="Amrine K.C."/>
            <person name="Cantu D."/>
        </authorList>
    </citation>
    <scope>NUCLEOTIDE SEQUENCE [LARGE SCALE GENOMIC DNA]</scope>
    <source>
        <strain evidence="4">DS831</strain>
    </source>
</reference>
<dbReference type="EMBL" id="LAQI01000389">
    <property type="protein sequence ID" value="KKY13207.1"/>
    <property type="molecule type" value="Genomic_DNA"/>
</dbReference>
<dbReference type="Gene3D" id="3.20.20.60">
    <property type="entry name" value="Phosphoenolpyruvate-binding domains"/>
    <property type="match status" value="1"/>
</dbReference>
<protein>
    <submittedName>
        <fullName evidence="4">Putative carboxyphosphonoenolpyruvate</fullName>
    </submittedName>
</protein>
<comment type="caution">
    <text evidence="4">The sequence shown here is derived from an EMBL/GenBank/DDBJ whole genome shotgun (WGS) entry which is preliminary data.</text>
</comment>
<sequence>MEYEYEALELLSKTLAVFEYLNDPAVQQAMRLAHNRITEQIAWFAEEVNKKRRGAEQPTVPVLELWDEYTKTFFNDVAVRAHAWMIGRINAMREAQKNAFDMMKAQDQHLDAQNTKILGRLSRLIDLERDVDYNFRISRYGFTRASSNASSGQASRPSPEKFKEERLKMHSAAEAGLGIFADGITRVRHAMGVGPFPFQAEYYMVLHDQAEANKAVRGKDPTKRNNLFGPPPQEEKPEPWVHRLIERLQKSEDEADGFGFVVYRWKEYDGVAWEKLEAAITGDLMNWGEKMTGADKIKPKAKLQWIEMAGTSMENYRTHFKSLRDSGQLNPGMRSDVFLVIDPRAANAWFPQHPSAESALATRSTALGAMPTDFEPWVLAVDPNFPQQATPSTSAPYLGWVRVQSSLVFEELYGLAASGMPQLRALWKMAASHPCAVCTGVAVTEVEIRRFCEWSELRNRAVSPLTRKDTPSVAMSFNTAANKLRQAIEQSKDIIVAPGVHDGFSARIAQSVGFDCLYMTGAGTTASRLGHADLGIATQNDMVAHSSMIAQLDTSVPLIADADTGYGGPIMVARTVELYARGGVAGMHIEDQVQTKRCGHLAGKEVVDVDVYASRIRAAHTSRTKIGSDIVIIARTDALQGQGYDGALQRLKAARDAGADVGFLEGVTDKDMARRIVKDLAPWPMVLNMVEHGATPTISVDEAREMGYRIVIFPFASIAPAYVAMKEGFENLKKTGVLGAPEYFSPKFCFQVCGLDESMALDEAAGGKAFGAKGA</sequence>
<evidence type="ECO:0000256" key="2">
    <source>
        <dbReference type="ARBA" id="ARBA00061405"/>
    </source>
</evidence>
<keyword evidence="4" id="KW-0670">Pyruvate</keyword>
<comment type="catalytic activity">
    <reaction evidence="1">
        <text>(2S,3R)-3-hydroxybutane-1,2,3-tricarboxylate = pyruvate + succinate</text>
        <dbReference type="Rhea" id="RHEA:16809"/>
        <dbReference type="ChEBI" id="CHEBI:15361"/>
        <dbReference type="ChEBI" id="CHEBI:30031"/>
        <dbReference type="ChEBI" id="CHEBI:57429"/>
        <dbReference type="EC" id="4.1.3.30"/>
    </reaction>
</comment>
<reference evidence="4 5" key="2">
    <citation type="submission" date="2015-05" db="EMBL/GenBank/DDBJ databases">
        <title>Distinctive expansion of gene families associated with plant cell wall degradation and secondary metabolism in the genomes of grapevine trunk pathogens.</title>
        <authorList>
            <person name="Lawrence D.P."/>
            <person name="Travadon R."/>
            <person name="Rolshausen P.E."/>
            <person name="Baumgartner K."/>
        </authorList>
    </citation>
    <scope>NUCLEOTIDE SEQUENCE [LARGE SCALE GENOMIC DNA]</scope>
    <source>
        <strain evidence="4">DS831</strain>
    </source>
</reference>
<dbReference type="PANTHER" id="PTHR42905:SF2">
    <property type="entry name" value="PHOSPHOENOLPYRUVATE CARBOXYLASE FAMILY PROTEIN"/>
    <property type="match status" value="1"/>
</dbReference>
<dbReference type="Proteomes" id="UP000034182">
    <property type="component" value="Unassembled WGS sequence"/>
</dbReference>
<dbReference type="InterPro" id="IPR018523">
    <property type="entry name" value="Isocitrate_lyase_ph_CS"/>
</dbReference>
<dbReference type="PANTHER" id="PTHR42905">
    <property type="entry name" value="PHOSPHOENOLPYRUVATE CARBOXYLASE"/>
    <property type="match status" value="1"/>
</dbReference>
<dbReference type="InterPro" id="IPR015813">
    <property type="entry name" value="Pyrv/PenolPyrv_kinase-like_dom"/>
</dbReference>
<dbReference type="SUPFAM" id="SSF51621">
    <property type="entry name" value="Phosphoenolpyruvate/pyruvate domain"/>
    <property type="match status" value="1"/>
</dbReference>
<dbReference type="AlphaFoldDB" id="A0A0G2DQ81"/>
<dbReference type="PROSITE" id="PS00161">
    <property type="entry name" value="ISOCITRATE_LYASE"/>
    <property type="match status" value="1"/>
</dbReference>
<dbReference type="FunFam" id="3.20.20.60:FF:000009">
    <property type="entry name" value="2-methylisocitrate lyase"/>
    <property type="match status" value="1"/>
</dbReference>
<name>A0A0G2DQ81_9PEZI</name>
<evidence type="ECO:0000256" key="3">
    <source>
        <dbReference type="SAM" id="MobiDB-lite"/>
    </source>
</evidence>
<gene>
    <name evidence="4" type="ORF">UCDDS831_g09216</name>
</gene>
<evidence type="ECO:0000256" key="1">
    <source>
        <dbReference type="ARBA" id="ARBA00001050"/>
    </source>
</evidence>
<dbReference type="Pfam" id="PF13714">
    <property type="entry name" value="PEP_mutase"/>
    <property type="match status" value="1"/>
</dbReference>
<dbReference type="InterPro" id="IPR040442">
    <property type="entry name" value="Pyrv_kinase-like_dom_sf"/>
</dbReference>
<accession>A0A0G2DQ81</accession>
<evidence type="ECO:0000313" key="5">
    <source>
        <dbReference type="Proteomes" id="UP000034182"/>
    </source>
</evidence>
<comment type="similarity">
    <text evidence="2">Belongs to the isocitrate lyase/PEP mutase superfamily.</text>
</comment>
<proteinExistence type="inferred from homology"/>
<dbReference type="GO" id="GO:0046421">
    <property type="term" value="F:methylisocitrate lyase activity"/>
    <property type="evidence" value="ECO:0007669"/>
    <property type="project" value="UniProtKB-EC"/>
</dbReference>
<dbReference type="InterPro" id="IPR039556">
    <property type="entry name" value="ICL/PEPM"/>
</dbReference>
<dbReference type="CDD" id="cd00377">
    <property type="entry name" value="ICL_PEPM"/>
    <property type="match status" value="1"/>
</dbReference>
<feature type="region of interest" description="Disordered" evidence="3">
    <location>
        <begin position="214"/>
        <end position="236"/>
    </location>
</feature>
<organism evidence="4 5">
    <name type="scientific">Diplodia seriata</name>
    <dbReference type="NCBI Taxonomy" id="420778"/>
    <lineage>
        <taxon>Eukaryota</taxon>
        <taxon>Fungi</taxon>
        <taxon>Dikarya</taxon>
        <taxon>Ascomycota</taxon>
        <taxon>Pezizomycotina</taxon>
        <taxon>Dothideomycetes</taxon>
        <taxon>Dothideomycetes incertae sedis</taxon>
        <taxon>Botryosphaeriales</taxon>
        <taxon>Botryosphaeriaceae</taxon>
        <taxon>Diplodia</taxon>
    </lineage>
</organism>